<dbReference type="InterPro" id="IPR007370">
    <property type="entry name" value="Glu_cys_ligase"/>
</dbReference>
<dbReference type="STRING" id="754436.JCM19237_5113"/>
<dbReference type="GO" id="GO:0005524">
    <property type="term" value="F:ATP binding"/>
    <property type="evidence" value="ECO:0007669"/>
    <property type="project" value="UniProtKB-KW"/>
</dbReference>
<feature type="domain" description="Glutamate--cysteine ligase" evidence="12">
    <location>
        <begin position="30"/>
        <end position="110"/>
    </location>
</feature>
<sequence length="141" mass="14795">MQQAITSDAPVAATVSLTASAPVTLTADLAATLTGIRRGIEKEGIRATAAAILSDQPHPQALGAALTHPYITTDFAEAQLELITPAETDKQKTFAFLTALHHTVAKQLPEGRCCGAQVSHRVCRMSRRSPLPITASPTRGG</sequence>
<dbReference type="AlphaFoldDB" id="A0A090QGE9"/>
<evidence type="ECO:0000256" key="7">
    <source>
        <dbReference type="ARBA" id="ARBA00022741"/>
    </source>
</evidence>
<evidence type="ECO:0000313" key="14">
    <source>
        <dbReference type="Proteomes" id="UP000029227"/>
    </source>
</evidence>
<evidence type="ECO:0000256" key="4">
    <source>
        <dbReference type="ARBA" id="ARBA00014618"/>
    </source>
</evidence>
<dbReference type="Pfam" id="PF04262">
    <property type="entry name" value="Glu_cys_ligase"/>
    <property type="match status" value="1"/>
</dbReference>
<dbReference type="EMBL" id="BBMN01000001">
    <property type="protein sequence ID" value="GAL02220.1"/>
    <property type="molecule type" value="Genomic_DNA"/>
</dbReference>
<dbReference type="GO" id="GO:0046872">
    <property type="term" value="F:metal ion binding"/>
    <property type="evidence" value="ECO:0007669"/>
    <property type="project" value="TreeGrafter"/>
</dbReference>
<dbReference type="GO" id="GO:0004357">
    <property type="term" value="F:glutamate-cysteine ligase activity"/>
    <property type="evidence" value="ECO:0007669"/>
    <property type="project" value="UniProtKB-EC"/>
</dbReference>
<dbReference type="eggNOG" id="COG2918">
    <property type="taxonomic scope" value="Bacteria"/>
</dbReference>
<keyword evidence="6 10" id="KW-0317">Glutathione biosynthesis</keyword>
<dbReference type="SUPFAM" id="SSF55931">
    <property type="entry name" value="Glutamine synthetase/guanido kinase"/>
    <property type="match status" value="1"/>
</dbReference>
<evidence type="ECO:0000256" key="10">
    <source>
        <dbReference type="RuleBase" id="RU003544"/>
    </source>
</evidence>
<accession>A0A090QGE9</accession>
<evidence type="ECO:0000259" key="12">
    <source>
        <dbReference type="Pfam" id="PF04262"/>
    </source>
</evidence>
<dbReference type="GO" id="GO:0006750">
    <property type="term" value="P:glutathione biosynthetic process"/>
    <property type="evidence" value="ECO:0007669"/>
    <property type="project" value="UniProtKB-UniPathway"/>
</dbReference>
<dbReference type="EC" id="6.3.2.2" evidence="3 11"/>
<evidence type="ECO:0000256" key="9">
    <source>
        <dbReference type="ARBA" id="ARBA00048819"/>
    </source>
</evidence>
<protein>
    <recommendedName>
        <fullName evidence="4 11">Glutamate--cysteine ligase</fullName>
        <ecNumber evidence="3 11">6.3.2.2</ecNumber>
    </recommendedName>
</protein>
<dbReference type="PANTHER" id="PTHR38761">
    <property type="entry name" value="GLUTAMATE--CYSTEINE LIGASE"/>
    <property type="match status" value="1"/>
</dbReference>
<evidence type="ECO:0000256" key="2">
    <source>
        <dbReference type="ARBA" id="ARBA00008772"/>
    </source>
</evidence>
<gene>
    <name evidence="13" type="ORF">JCM19237_5113</name>
</gene>
<evidence type="ECO:0000256" key="11">
    <source>
        <dbReference type="RuleBase" id="RU004391"/>
    </source>
</evidence>
<evidence type="ECO:0000256" key="6">
    <source>
        <dbReference type="ARBA" id="ARBA00022684"/>
    </source>
</evidence>
<organism evidence="13 14">
    <name type="scientific">Photobacterium aphoticum</name>
    <dbReference type="NCBI Taxonomy" id="754436"/>
    <lineage>
        <taxon>Bacteria</taxon>
        <taxon>Pseudomonadati</taxon>
        <taxon>Pseudomonadota</taxon>
        <taxon>Gammaproteobacteria</taxon>
        <taxon>Vibrionales</taxon>
        <taxon>Vibrionaceae</taxon>
        <taxon>Photobacterium</taxon>
    </lineage>
</organism>
<dbReference type="Proteomes" id="UP000029227">
    <property type="component" value="Unassembled WGS sequence"/>
</dbReference>
<comment type="catalytic activity">
    <reaction evidence="9 11">
        <text>L-cysteine + L-glutamate + ATP = gamma-L-glutamyl-L-cysteine + ADP + phosphate + H(+)</text>
        <dbReference type="Rhea" id="RHEA:13285"/>
        <dbReference type="ChEBI" id="CHEBI:15378"/>
        <dbReference type="ChEBI" id="CHEBI:29985"/>
        <dbReference type="ChEBI" id="CHEBI:30616"/>
        <dbReference type="ChEBI" id="CHEBI:35235"/>
        <dbReference type="ChEBI" id="CHEBI:43474"/>
        <dbReference type="ChEBI" id="CHEBI:58173"/>
        <dbReference type="ChEBI" id="CHEBI:456216"/>
        <dbReference type="EC" id="6.3.2.2"/>
    </reaction>
</comment>
<evidence type="ECO:0000313" key="13">
    <source>
        <dbReference type="EMBL" id="GAL02220.1"/>
    </source>
</evidence>
<dbReference type="UniPathway" id="UPA00142">
    <property type="reaction ID" value="UER00209"/>
</dbReference>
<dbReference type="InterPro" id="IPR006334">
    <property type="entry name" value="Glut_cys_ligase"/>
</dbReference>
<evidence type="ECO:0000256" key="5">
    <source>
        <dbReference type="ARBA" id="ARBA00022598"/>
    </source>
</evidence>
<evidence type="ECO:0000256" key="3">
    <source>
        <dbReference type="ARBA" id="ARBA00012220"/>
    </source>
</evidence>
<dbReference type="PANTHER" id="PTHR38761:SF1">
    <property type="entry name" value="GLUTAMATE--CYSTEINE LIGASE"/>
    <property type="match status" value="1"/>
</dbReference>
<keyword evidence="8" id="KW-0067">ATP-binding</keyword>
<comment type="similarity">
    <text evidence="2">Belongs to the glutamate--cysteine ligase type 1 family. Type 1 subfamily.</text>
</comment>
<dbReference type="InterPro" id="IPR014746">
    <property type="entry name" value="Gln_synth/guanido_kin_cat_dom"/>
</dbReference>
<comment type="pathway">
    <text evidence="1 11">Sulfur metabolism; glutathione biosynthesis; glutathione from L-cysteine and L-glutamate: step 1/2.</text>
</comment>
<keyword evidence="5 10" id="KW-0436">Ligase</keyword>
<evidence type="ECO:0000256" key="8">
    <source>
        <dbReference type="ARBA" id="ARBA00022840"/>
    </source>
</evidence>
<name>A0A090QGE9_9GAMM</name>
<dbReference type="GO" id="GO:0005829">
    <property type="term" value="C:cytosol"/>
    <property type="evidence" value="ECO:0007669"/>
    <property type="project" value="TreeGrafter"/>
</dbReference>
<keyword evidence="7" id="KW-0547">Nucleotide-binding</keyword>
<dbReference type="Gene3D" id="3.30.590.20">
    <property type="match status" value="1"/>
</dbReference>
<comment type="caution">
    <text evidence="13">The sequence shown here is derived from an EMBL/GenBank/DDBJ whole genome shotgun (WGS) entry which is preliminary data.</text>
</comment>
<proteinExistence type="inferred from homology"/>
<evidence type="ECO:0000256" key="1">
    <source>
        <dbReference type="ARBA" id="ARBA00005006"/>
    </source>
</evidence>
<reference evidence="13 14" key="1">
    <citation type="journal article" date="2014" name="Genome Announc.">
        <title>Draft Genome Sequences of Two Vibrionaceae Species, Vibrio ponticus C121 and Photobacterium aphoticum C119, Isolated as Coral Reef Microbiota.</title>
        <authorList>
            <person name="Al-saari N."/>
            <person name="Meirelles P.M."/>
            <person name="Mino S."/>
            <person name="Suda W."/>
            <person name="Oshima K."/>
            <person name="Hattori M."/>
            <person name="Ohkuma M."/>
            <person name="Thompson F.L."/>
            <person name="Gomez-Gil B."/>
            <person name="Sawabe T."/>
            <person name="Sawabe T."/>
        </authorList>
    </citation>
    <scope>NUCLEOTIDE SEQUENCE [LARGE SCALE GENOMIC DNA]</scope>
    <source>
        <strain evidence="13 14">JCM 19237</strain>
    </source>
</reference>